<dbReference type="CDD" id="cd00198">
    <property type="entry name" value="vWFA"/>
    <property type="match status" value="1"/>
</dbReference>
<dbReference type="InterPro" id="IPR003598">
    <property type="entry name" value="Ig_sub2"/>
</dbReference>
<evidence type="ECO:0000256" key="15">
    <source>
        <dbReference type="SAM" id="SignalP"/>
    </source>
</evidence>
<feature type="domain" description="Ig-like" evidence="17">
    <location>
        <begin position="3869"/>
        <end position="3962"/>
    </location>
</feature>
<evidence type="ECO:0000256" key="12">
    <source>
        <dbReference type="ARBA" id="ARBA00076468"/>
    </source>
</evidence>
<evidence type="ECO:0000256" key="6">
    <source>
        <dbReference type="ARBA" id="ARBA00022737"/>
    </source>
</evidence>
<evidence type="ECO:0000256" key="5">
    <source>
        <dbReference type="ARBA" id="ARBA00022729"/>
    </source>
</evidence>
<evidence type="ECO:0000313" key="19">
    <source>
        <dbReference type="Proteomes" id="UP000466442"/>
    </source>
</evidence>
<dbReference type="FunFam" id="2.60.40.10:FF:000005">
    <property type="entry name" value="Neuronal cell adhesion molecule"/>
    <property type="match status" value="2"/>
</dbReference>
<dbReference type="Gene3D" id="2.40.10.10">
    <property type="entry name" value="Trypsin-like serine proteases"/>
    <property type="match status" value="1"/>
</dbReference>
<dbReference type="Pfam" id="PF07679">
    <property type="entry name" value="I-set"/>
    <property type="match status" value="6"/>
</dbReference>
<keyword evidence="4" id="KW-0964">Secreted</keyword>
<feature type="domain" description="Ig-like" evidence="17">
    <location>
        <begin position="3121"/>
        <end position="3218"/>
    </location>
</feature>
<dbReference type="InterPro" id="IPR003599">
    <property type="entry name" value="Ig_sub"/>
</dbReference>
<feature type="region of interest" description="Disordered" evidence="14">
    <location>
        <begin position="1026"/>
        <end position="1055"/>
    </location>
</feature>
<comment type="caution">
    <text evidence="18">The sequence shown here is derived from an EMBL/GenBank/DDBJ whole genome shotgun (WGS) entry which is preliminary data.</text>
</comment>
<dbReference type="SUPFAM" id="SSF53300">
    <property type="entry name" value="vWA-like"/>
    <property type="match status" value="1"/>
</dbReference>
<evidence type="ECO:0000256" key="4">
    <source>
        <dbReference type="ARBA" id="ARBA00022525"/>
    </source>
</evidence>
<feature type="compositionally biased region" description="Basic residues" evidence="14">
    <location>
        <begin position="835"/>
        <end position="846"/>
    </location>
</feature>
<dbReference type="PROSITE" id="PS00134">
    <property type="entry name" value="TRYPSIN_HIS"/>
    <property type="match status" value="1"/>
</dbReference>
<accession>A0A8S9XVI2</accession>
<feature type="compositionally biased region" description="Basic and acidic residues" evidence="14">
    <location>
        <begin position="963"/>
        <end position="972"/>
    </location>
</feature>
<dbReference type="Gene3D" id="2.60.40.10">
    <property type="entry name" value="Immunoglobulins"/>
    <property type="match status" value="20"/>
</dbReference>
<feature type="region of interest" description="Disordered" evidence="14">
    <location>
        <begin position="785"/>
        <end position="852"/>
    </location>
</feature>
<feature type="domain" description="Ig-like" evidence="17">
    <location>
        <begin position="3589"/>
        <end position="3677"/>
    </location>
</feature>
<evidence type="ECO:0000256" key="11">
    <source>
        <dbReference type="ARBA" id="ARBA00068096"/>
    </source>
</evidence>
<evidence type="ECO:0000256" key="9">
    <source>
        <dbReference type="ARBA" id="ARBA00023180"/>
    </source>
</evidence>
<keyword evidence="9" id="KW-0325">Glycoprotein</keyword>
<gene>
    <name evidence="18" type="ORF">GE061_012616</name>
</gene>
<feature type="domain" description="Ig-like" evidence="17">
    <location>
        <begin position="1947"/>
        <end position="2038"/>
    </location>
</feature>
<feature type="domain" description="Ig-like" evidence="17">
    <location>
        <begin position="2231"/>
        <end position="2318"/>
    </location>
</feature>
<dbReference type="Proteomes" id="UP000466442">
    <property type="component" value="Unassembled WGS sequence"/>
</dbReference>
<evidence type="ECO:0000256" key="10">
    <source>
        <dbReference type="ARBA" id="ARBA00023319"/>
    </source>
</evidence>
<dbReference type="Pfam" id="PF00090">
    <property type="entry name" value="TSP_1"/>
    <property type="match status" value="2"/>
</dbReference>
<feature type="chain" id="PRO_5035908042" description="Phenoloxidase-activating factor 2" evidence="15">
    <location>
        <begin position="23"/>
        <end position="4188"/>
    </location>
</feature>
<dbReference type="SUPFAM" id="SSF48726">
    <property type="entry name" value="Immunoglobulin"/>
    <property type="match status" value="19"/>
</dbReference>
<keyword evidence="13" id="KW-0378">Hydrolase</keyword>
<dbReference type="PRINTS" id="PR00722">
    <property type="entry name" value="CHYMOTRYPSIN"/>
</dbReference>
<feature type="compositionally biased region" description="Polar residues" evidence="14">
    <location>
        <begin position="785"/>
        <end position="813"/>
    </location>
</feature>
<dbReference type="GO" id="GO:0006508">
    <property type="term" value="P:proteolysis"/>
    <property type="evidence" value="ECO:0007669"/>
    <property type="project" value="UniProtKB-KW"/>
</dbReference>
<feature type="compositionally biased region" description="Basic and acidic residues" evidence="14">
    <location>
        <begin position="1033"/>
        <end position="1042"/>
    </location>
</feature>
<feature type="domain" description="Ig-like" evidence="17">
    <location>
        <begin position="3967"/>
        <end position="4057"/>
    </location>
</feature>
<dbReference type="Pfam" id="PF00047">
    <property type="entry name" value="ig"/>
    <property type="match status" value="1"/>
</dbReference>
<dbReference type="SMART" id="SM00020">
    <property type="entry name" value="Tryp_SPc"/>
    <property type="match status" value="1"/>
</dbReference>
<dbReference type="GO" id="GO:0032991">
    <property type="term" value="C:protein-containing complex"/>
    <property type="evidence" value="ECO:0007669"/>
    <property type="project" value="UniProtKB-ARBA"/>
</dbReference>
<evidence type="ECO:0000256" key="7">
    <source>
        <dbReference type="ARBA" id="ARBA00023136"/>
    </source>
</evidence>
<dbReference type="InterPro" id="IPR000884">
    <property type="entry name" value="TSP1_rpt"/>
</dbReference>
<feature type="domain" description="Ig-like" evidence="17">
    <location>
        <begin position="2325"/>
        <end position="2402"/>
    </location>
</feature>
<feature type="region of interest" description="Disordered" evidence="14">
    <location>
        <begin position="96"/>
        <end position="115"/>
    </location>
</feature>
<dbReference type="FunFam" id="2.40.10.10:FF:000038">
    <property type="entry name" value="Serine protease"/>
    <property type="match status" value="1"/>
</dbReference>
<evidence type="ECO:0000256" key="13">
    <source>
        <dbReference type="RuleBase" id="RU363034"/>
    </source>
</evidence>
<comment type="subcellular location">
    <subcellularLocation>
        <location evidence="1">Cell membrane</location>
    </subcellularLocation>
    <subcellularLocation>
        <location evidence="2">Secreted</location>
    </subcellularLocation>
</comment>
<dbReference type="PROSITE" id="PS50835">
    <property type="entry name" value="IG_LIKE"/>
    <property type="match status" value="18"/>
</dbReference>
<feature type="domain" description="Ig-like" evidence="17">
    <location>
        <begin position="2844"/>
        <end position="2931"/>
    </location>
</feature>
<feature type="domain" description="Ig-like" evidence="17">
    <location>
        <begin position="2752"/>
        <end position="2841"/>
    </location>
</feature>
<dbReference type="InterPro" id="IPR001314">
    <property type="entry name" value="Peptidase_S1A"/>
</dbReference>
<sequence length="4188" mass="462488">MFMKRWCLTGLFVFCLAGLSLQQDVISTFEDVIDHPEVKTLVDGRDFQFFWVPNVTALDISALFPSIPFFQSGDSFKPPFSVSQIPLIGGLFPPALPEQGPEEIPEGPDHQTPQDIPDAFRPQVPGLPINDDPHHEPGHFEQEDLGKNPAGEIGYEVPCGKRGYDDEDSNRIVGGNNALPGEFPWQVSLQLKVGFVNRHVCGGSLLSKHWIVTAAHCIAGLQTSQLSVVAGEHDIYKTEGYEQRSQVVNIMTKGFVKENFTNDIALIQISPPLKLDGKRLAPLCIPKPSYRFSEGEEGLVTGWGRLRENGKLPSILQVVSLPLVSKAKCNAFYRRAGYGHFLNTCQLCSGYEIGGKDSCQGDSGGPLACKRSDGRYYLCGVVSWGVGCARAHFPGVYTQVSCYYDWIRRIIYASHSKSVRNRRSETIDFDKLSDDDVFALLEKPDDYELQTEKDIDLNFDGFGEREEDVIQSSTVESSASIASTELNHELPSTSEHGFDGKIQFFSSTGIPNDEIITSSAGELASTEQSPDDLASKSPSYSDSTDSSTPKKMIGQNTTSSFVASDSTPEDSVTDEVKLATRIVDNSQFDFVESSTNAEDIDVSSTLSIVKTNSVLSTSTKNNGTQTRAYITPISISSVKPETISTTQATTFLTTVTSPSSTSNIIRESTVQSSTLAVSSTTQGTTAFAQAITNSVPSTSTKNNGTQTKAYTTPISISSVKPETISTTQATTFLTTVTSPSSIPNVIRESTVQSSTLAVSSTTQGTTAFAQAITKSVKPIQTTRITSKPIQTTSTMKTAQTSRTTPKPNRTTKIPTMPSRTIKMATSTTSKPTTKIMKKATTKKKSYVKTTSTPKQRTTIRKVDTTTAKIPLSTILLTTIKSKLSSKITTGSSRTTANPIPLYVVPSPDTNDAGQICFKLMGPNNTLSDECFFPMGMYPNGGLTSSPVTTLKRLFTTSTSTTEKTTKSAEKVHPTPGSNIGEPEQPCFKLMKDDNTESDECFFPLGVYPAETKTSKPIATMKRIFSTSTSTTEKTTKRAEKLHPMSSTNTGEPGQPCFKLMKDDNTESDECFFPLGVYPAEKKTSRPITTMKQVFSTSTTESTPPKSTEKPVCFMKANSNNEFECFYLDVNPSEAPRTETIATLAPHRIFEITEEPPPKPIDTVSLLKPPVSANKAPVKPNSDTATFSPDRIFEIPIGGDNSNRSKKPDRKSNTENRYGQGVDLRRVVPEVSDKNKPPLMLVPVNPREAQEENVYNMRVKGRYPQIGNENPFYEDNRRNHQAILVPVDRRSEEPGVTNIRIQIPQQGTFSQRAFASNSDSQRSNFEHLYIDVHKARAPEHQRSRYSRAAKNTPSIEETEPISLGFVVDTTASMNTELNEVKSYVSIIMDEVLNNRGSHIGNFIFVPIHDELAAHENYLVTRDRNKMARTISAIHVRGGGTCPENSLIGLLKAIELSEKDSHIFLFTDAYAKDYELVPQIISMIQRKKPRVFFLLTGKCKNADNDDQMYAFDRIAAASTGIVARLVTEKTGNWSSRKLQTELHAVLEAVAREFEKNRRIVTEHEGVATGTGSKDIKISVDPGLTDLSLTSTGHNTKINVTGPKGPPKDVVKILDMTNIQILSVPKPDPGEWTVSVTSPESPFKFVASGISTTDFLYGFSVTPTTDTSRLSKHPMQGVKNHLLLVAKDPTVLANISNVQLVIGNRVFKTLPVREVNKQRGIYSGGPILFPNESFKIRINAFTIEGYPLTRLTKATIVPQMPGPPEIDCKKRMVATAGNPFNMTCSVESLIQMDIQIFKYGADVAHTVTHSQTSTVILNFPKLTTRDRGTYIIQANNSAGFVDQEIDLEVQAFPPEDVRLEPNLVSLPGKRLVIDCYVSSKIDYSVTWTKKDKYHRSGAFELVENDHLSIENDSIIIDAAQPDDEGLYICTAMNEGGKKSASTYLTIQERPSVFIDRFDEYFRKGSQITLVCRAEKGIPAVSLTWYDNYGLIETGSGILSNKRISPRRDGSLVLSISNANKQDSGTYTCFGRNTVGRDSKVAVLKYVELPTIEARESRLQALKGDRLTLECSSSGVPTPNITWSRISSGSHRTRLESNRKDSPGKYLEIEAVDHSDAGTYICTATNPGGSVEDWIEVLVGETPRIVRLNKQNEATINHPAELICEASGVPDSVITWFHVRPDGTSIPIIENTEDGILRINSTQLENGGTYVCMAQNPFGRAESSTVLVVLGAVKPQISKTGKQEVVKTLATRKVTLMCPIAESIPPPTIRWFLEQRPIQNSAGMIVSKEDGSLTITNFHSSLSGNYTCVAENPVGSDNKTISLELYALPVIEALPATKSVVEGERFSIVCQARGDPEPTITWSKESRVLTDKNELILERVQKSNAGKYTCRAENIAGIQQTDFNLEVLTIPTIMKWEESMYVKKGELVKLRCEVKGIPQPTITWLRNNETIRRISIEHYRFEASEYSAGFYSCIANNGVGEARVDTNIIVLVTPLIQDIAEVTEVKVGDPAVLKCSAIGNPFPSLSWQFRGETLVKQDVGDDSAILHIQHVSESDAGTYFCLANSSVGYDRRNTTLKVLQPPKIKCSKTTYRAVPNENTKIHCDVLAVPPATVIWYKNDLRFGYVHDDGTLEFVANHEDSGPLKIFASNRAGFEEHVVNLVVLKPPSFSAPSTSIKTLVGTNVSLPCEPQGDPKPDITWAQYNPPLPLDKLVFNPVSGELHILNVELEDDGNYTCTAKNRVGHSYHTVSLNVLSGPKVELISWDLKDGTIREGKELTLICHFSGKPTPRLTLTKDGFPLSESNSFKSNEKMTTKFITTPDSSGLYACTGENEVSQETSSVFVNVTTKPTIDHPEDQFVTELEGRSLELECVVHGNPTPSVTWLRNGSSLRVFPDFRVDRDKLVIMNLTTSMEGSFVCQASNYLRVEEKRFEVTVNSIPVIKTDVPERINLYEFDDYAIPCKAVGKPVPSIYWEIRGEEYSPGSRIDGEKFIVRNDGTLLIKNISIEDAGKFKCYAKNVEGESSKPHEITVIVTSDVLKSPSSEVATVQESASKRLVCPHGEGAWLKNGEPLDTRNPRGDDPHYSLKENGRVLLISDASDIDFAVFSCVSPDGTKHDFTVKVLSRPAMYQMPFGKEEYFQADGSTLVVNCSAKGYPNPRVVWHKQDPSFGWTPFSEYTIDGLEISGEQNEILSFPEVKLQHDGTYRCTSRNDQGSEARQFTVIWSGEDTAMSKLAATISASALSANKPNDLGGREMYGRSREKILHCKQPKIIPRDTRTSLQRKKLAAGPQLCVNPKKNSVVRKIYRKDTGREKSRTFVVANSVVYPSKSSSNQMVARWVTPGNTPNRVSRCSNACKMSPVCAVTPKYTRSYACVDSLTEKMVSGLEAWLSKRGKPLICTNLKEVTATIQLQESTFKPNEYTEMLSTHDQVEEEFKENLPPPISKSDLLTGALEDLRTLITMGFPSKDSEEWLTAIKSCYRDVTSEPLYWECLALLKNAATFQKTDRNDKDGFAKQVEELEKKFESLDIASPAVGAHQTPRILRDVDPDNLVPSNAILFAVQETKNGCPEFVVTPVRRNKRRHATISKDNACPPQLKGEPKVTKNIAVHRKLELSCEMEGTQDFSYSWSFLRSDGPEIRVPEKIPSTENTLIINRVEPENDGEYTCEASNMAGSAAQIFEVHVIEAPELMRSSVTSLTYKTHEEIELICTSRTTKDEVDVRWTKDERQYIIKSDRVTLKSTKNPNGTTTHSLRVANASRDDSGEYKCFVSNIAGEAQQMFIVNVIVPPQLIPASSYVEVELGRPLSFNCSVTYETKIEVMWKKDGEPLGDDKLNEDDVLVDEATMSDGGEYECVVSSSGGDLSVTKRVKILVPPRILFMGPPSGLDRALKSGGKLELGCDAEGDPPPILSWSRNGVNLENGTADNFWISANRSKLIKENITENDNGVYSCFAVSKVSPPAERNYEIIVYAAPEEHFPNGTYSNLTVQYNHSLDLVCPLSDFSNKISWYKSNQLLNDESLPNIEIQPEVSTLKISSGSPDNSGVFTCRIEGNYAVKVYTFSVTVIVPYNWNNWTEWSACSHTCGVGEQVRKRSCVPPSELPSLSFQQFVRTVNDSCLGPTKDRRRCENPPCPIDGGLSEWTQWEECSSSCGEGIQRRSRRCDNPLPSAGGRACTDPLMEEKGCTRQPCPVHGGW</sequence>
<dbReference type="InterPro" id="IPR013783">
    <property type="entry name" value="Ig-like_fold"/>
</dbReference>
<dbReference type="Pfam" id="PF00089">
    <property type="entry name" value="Trypsin"/>
    <property type="match status" value="1"/>
</dbReference>
<dbReference type="PANTHER" id="PTHR45080:SF8">
    <property type="entry name" value="IG-LIKE DOMAIN-CONTAINING PROTEIN"/>
    <property type="match status" value="1"/>
</dbReference>
<dbReference type="SUPFAM" id="SSF82895">
    <property type="entry name" value="TSP-1 type 1 repeat"/>
    <property type="match status" value="2"/>
</dbReference>
<dbReference type="InterPro" id="IPR013151">
    <property type="entry name" value="Immunoglobulin_dom"/>
</dbReference>
<dbReference type="InterPro" id="IPR007110">
    <property type="entry name" value="Ig-like_dom"/>
</dbReference>
<feature type="domain" description="Peptidase S1" evidence="16">
    <location>
        <begin position="172"/>
        <end position="412"/>
    </location>
</feature>
<dbReference type="GO" id="GO:0004252">
    <property type="term" value="F:serine-type endopeptidase activity"/>
    <property type="evidence" value="ECO:0007669"/>
    <property type="project" value="InterPro"/>
</dbReference>
<dbReference type="Pfam" id="PF13927">
    <property type="entry name" value="Ig_3"/>
    <property type="match status" value="10"/>
</dbReference>
<dbReference type="PROSITE" id="PS00135">
    <property type="entry name" value="TRYPSIN_SER"/>
    <property type="match status" value="1"/>
</dbReference>
<dbReference type="Pfam" id="PF23560">
    <property type="entry name" value="GBD_Hemicentin"/>
    <property type="match status" value="1"/>
</dbReference>
<keyword evidence="6" id="KW-0677">Repeat</keyword>
<keyword evidence="7" id="KW-0472">Membrane</keyword>
<dbReference type="SMART" id="SM00408">
    <property type="entry name" value="IGc2"/>
    <property type="match status" value="20"/>
</dbReference>
<dbReference type="InterPro" id="IPR001254">
    <property type="entry name" value="Trypsin_dom"/>
</dbReference>
<evidence type="ECO:0000313" key="18">
    <source>
        <dbReference type="EMBL" id="KAF6212096.1"/>
    </source>
</evidence>
<dbReference type="GO" id="GO:0005576">
    <property type="term" value="C:extracellular region"/>
    <property type="evidence" value="ECO:0007669"/>
    <property type="project" value="UniProtKB-SubCell"/>
</dbReference>
<evidence type="ECO:0000259" key="16">
    <source>
        <dbReference type="PROSITE" id="PS50240"/>
    </source>
</evidence>
<feature type="domain" description="Ig-like" evidence="17">
    <location>
        <begin position="3682"/>
        <end position="3778"/>
    </location>
</feature>
<dbReference type="PANTHER" id="PTHR45080">
    <property type="entry name" value="CONTACTIN 5"/>
    <property type="match status" value="1"/>
</dbReference>
<keyword evidence="19" id="KW-1185">Reference proteome</keyword>
<feature type="domain" description="Ig-like" evidence="17">
    <location>
        <begin position="2662"/>
        <end position="2747"/>
    </location>
</feature>
<feature type="signal peptide" evidence="15">
    <location>
        <begin position="1"/>
        <end position="22"/>
    </location>
</feature>
<dbReference type="CDD" id="cd00190">
    <property type="entry name" value="Tryp_SPc"/>
    <property type="match status" value="1"/>
</dbReference>
<dbReference type="FunFam" id="2.20.100.10:FF:000001">
    <property type="entry name" value="semaphorin-5A isoform X1"/>
    <property type="match status" value="1"/>
</dbReference>
<dbReference type="Gene3D" id="2.20.100.10">
    <property type="entry name" value="Thrombospondin type-1 (TSP1) repeat"/>
    <property type="match status" value="2"/>
</dbReference>
<dbReference type="EMBL" id="WIXP02000004">
    <property type="protein sequence ID" value="KAF6212096.1"/>
    <property type="molecule type" value="Genomic_DNA"/>
</dbReference>
<feature type="domain" description="Ig-like" evidence="17">
    <location>
        <begin position="2934"/>
        <end position="3025"/>
    </location>
</feature>
<dbReference type="GO" id="GO:0007156">
    <property type="term" value="P:homophilic cell adhesion via plasma membrane adhesion molecules"/>
    <property type="evidence" value="ECO:0007669"/>
    <property type="project" value="TreeGrafter"/>
</dbReference>
<dbReference type="CDD" id="cd00096">
    <property type="entry name" value="Ig"/>
    <property type="match status" value="9"/>
</dbReference>
<keyword evidence="13" id="KW-0645">Protease</keyword>
<feature type="domain" description="Ig-like" evidence="17">
    <location>
        <begin position="2407"/>
        <end position="2485"/>
    </location>
</feature>
<dbReference type="OrthoDB" id="5985519at2759"/>
<feature type="domain" description="Ig-like" evidence="17">
    <location>
        <begin position="2046"/>
        <end position="2132"/>
    </location>
</feature>
<proteinExistence type="predicted"/>
<evidence type="ECO:0000259" key="17">
    <source>
        <dbReference type="PROSITE" id="PS50835"/>
    </source>
</evidence>
<feature type="domain" description="Ig-like" evidence="17">
    <location>
        <begin position="2139"/>
        <end position="2224"/>
    </location>
</feature>
<protein>
    <recommendedName>
        <fullName evidence="11">Phenoloxidase-activating factor 2</fullName>
    </recommendedName>
    <alternativeName>
        <fullName evidence="12">Prophenoloxidase-activating factor II</fullName>
    </alternativeName>
</protein>
<name>A0A8S9XVI2_APOLU</name>
<dbReference type="InterPro" id="IPR056475">
    <property type="entry name" value="GBD_Hemicentin/VWA7"/>
</dbReference>
<dbReference type="Gene3D" id="3.40.50.410">
    <property type="entry name" value="von Willebrand factor, type A domain"/>
    <property type="match status" value="1"/>
</dbReference>
<dbReference type="InterPro" id="IPR056861">
    <property type="entry name" value="HMCN1-like_VWA"/>
</dbReference>
<dbReference type="Pfam" id="PF13895">
    <property type="entry name" value="Ig_2"/>
    <property type="match status" value="1"/>
</dbReference>
<dbReference type="SMART" id="SM00409">
    <property type="entry name" value="IG"/>
    <property type="match status" value="21"/>
</dbReference>
<dbReference type="Pfam" id="PF25106">
    <property type="entry name" value="VWA_4"/>
    <property type="match status" value="1"/>
</dbReference>
<evidence type="ECO:0000256" key="14">
    <source>
        <dbReference type="SAM" id="MobiDB-lite"/>
    </source>
</evidence>
<feature type="region of interest" description="Disordered" evidence="14">
    <location>
        <begin position="1170"/>
        <end position="1221"/>
    </location>
</feature>
<dbReference type="SMART" id="SM00209">
    <property type="entry name" value="TSP1"/>
    <property type="match status" value="2"/>
</dbReference>
<keyword evidence="8" id="KW-1015">Disulfide bond</keyword>
<dbReference type="InterPro" id="IPR043504">
    <property type="entry name" value="Peptidase_S1_PA_chymotrypsin"/>
</dbReference>
<dbReference type="InterPro" id="IPR036465">
    <property type="entry name" value="vWFA_dom_sf"/>
</dbReference>
<feature type="domain" description="Ig-like" evidence="17">
    <location>
        <begin position="3783"/>
        <end position="3864"/>
    </location>
</feature>
<evidence type="ECO:0000256" key="8">
    <source>
        <dbReference type="ARBA" id="ARBA00023157"/>
    </source>
</evidence>
<feature type="domain" description="Ig-like" evidence="17">
    <location>
        <begin position="1851"/>
        <end position="1942"/>
    </location>
</feature>
<keyword evidence="10" id="KW-0393">Immunoglobulin domain</keyword>
<feature type="region of interest" description="Disordered" evidence="14">
    <location>
        <begin position="522"/>
        <end position="571"/>
    </location>
</feature>
<feature type="region of interest" description="Disordered" evidence="14">
    <location>
        <begin position="958"/>
        <end position="984"/>
    </location>
</feature>
<dbReference type="InterPro" id="IPR013098">
    <property type="entry name" value="Ig_I-set"/>
</dbReference>
<dbReference type="InterPro" id="IPR036383">
    <property type="entry name" value="TSP1_rpt_sf"/>
</dbReference>
<feature type="domain" description="Ig-like" evidence="17">
    <location>
        <begin position="2490"/>
        <end position="2573"/>
    </location>
</feature>
<feature type="compositionally biased region" description="Low complexity" evidence="14">
    <location>
        <begin position="535"/>
        <end position="550"/>
    </location>
</feature>
<keyword evidence="5 15" id="KW-0732">Signal</keyword>
<dbReference type="InterPro" id="IPR050958">
    <property type="entry name" value="Cell_Adh-Cytoskel_Orgn"/>
</dbReference>
<reference evidence="18" key="1">
    <citation type="journal article" date="2021" name="Mol. Ecol. Resour.">
        <title>Apolygus lucorum genome provides insights into omnivorousness and mesophyll feeding.</title>
        <authorList>
            <person name="Liu Y."/>
            <person name="Liu H."/>
            <person name="Wang H."/>
            <person name="Huang T."/>
            <person name="Liu B."/>
            <person name="Yang B."/>
            <person name="Yin L."/>
            <person name="Li B."/>
            <person name="Zhang Y."/>
            <person name="Zhang S."/>
            <person name="Jiang F."/>
            <person name="Zhang X."/>
            <person name="Ren Y."/>
            <person name="Wang B."/>
            <person name="Wang S."/>
            <person name="Lu Y."/>
            <person name="Wu K."/>
            <person name="Fan W."/>
            <person name="Wang G."/>
        </authorList>
    </citation>
    <scope>NUCLEOTIDE SEQUENCE</scope>
    <source>
        <strain evidence="18">12Hb</strain>
    </source>
</reference>
<dbReference type="InterPro" id="IPR018114">
    <property type="entry name" value="TRYPSIN_HIS"/>
</dbReference>
<dbReference type="InterPro" id="IPR036179">
    <property type="entry name" value="Ig-like_dom_sf"/>
</dbReference>
<dbReference type="SUPFAM" id="SSF50494">
    <property type="entry name" value="Trypsin-like serine proteases"/>
    <property type="match status" value="1"/>
</dbReference>
<dbReference type="PROSITE" id="PS50240">
    <property type="entry name" value="TRYPSIN_DOM"/>
    <property type="match status" value="1"/>
</dbReference>
<dbReference type="PROSITE" id="PS50092">
    <property type="entry name" value="TSP1"/>
    <property type="match status" value="2"/>
</dbReference>
<evidence type="ECO:0000256" key="1">
    <source>
        <dbReference type="ARBA" id="ARBA00004236"/>
    </source>
</evidence>
<keyword evidence="13" id="KW-0720">Serine protease</keyword>
<keyword evidence="3" id="KW-1003">Cell membrane</keyword>
<evidence type="ECO:0000256" key="3">
    <source>
        <dbReference type="ARBA" id="ARBA00022475"/>
    </source>
</evidence>
<dbReference type="InterPro" id="IPR033116">
    <property type="entry name" value="TRYPSIN_SER"/>
</dbReference>
<dbReference type="InterPro" id="IPR009003">
    <property type="entry name" value="Peptidase_S1_PA"/>
</dbReference>
<dbReference type="GO" id="GO:0005886">
    <property type="term" value="C:plasma membrane"/>
    <property type="evidence" value="ECO:0007669"/>
    <property type="project" value="UniProtKB-SubCell"/>
</dbReference>
<feature type="compositionally biased region" description="Polar residues" evidence="14">
    <location>
        <begin position="554"/>
        <end position="566"/>
    </location>
</feature>
<evidence type="ECO:0000256" key="2">
    <source>
        <dbReference type="ARBA" id="ARBA00004613"/>
    </source>
</evidence>
<organism evidence="18 19">
    <name type="scientific">Apolygus lucorum</name>
    <name type="common">Small green plant bug</name>
    <name type="synonym">Lygocoris lucorum</name>
    <dbReference type="NCBI Taxonomy" id="248454"/>
    <lineage>
        <taxon>Eukaryota</taxon>
        <taxon>Metazoa</taxon>
        <taxon>Ecdysozoa</taxon>
        <taxon>Arthropoda</taxon>
        <taxon>Hexapoda</taxon>
        <taxon>Insecta</taxon>
        <taxon>Pterygota</taxon>
        <taxon>Neoptera</taxon>
        <taxon>Paraneoptera</taxon>
        <taxon>Hemiptera</taxon>
        <taxon>Heteroptera</taxon>
        <taxon>Panheteroptera</taxon>
        <taxon>Cimicomorpha</taxon>
        <taxon>Miridae</taxon>
        <taxon>Mirini</taxon>
        <taxon>Apolygus</taxon>
    </lineage>
</organism>